<dbReference type="SUPFAM" id="SSF57184">
    <property type="entry name" value="Growth factor receptor domain"/>
    <property type="match status" value="5"/>
</dbReference>
<accession>A0AAD5H7S7</accession>
<dbReference type="InterPro" id="IPR001368">
    <property type="entry name" value="TNFR/NGFR_Cys_rich_reg"/>
</dbReference>
<dbReference type="InterPro" id="IPR011641">
    <property type="entry name" value="Tyr-kin_ephrin_A/B_rcpt-like"/>
</dbReference>
<feature type="domain" description="TNFR-Cys" evidence="2">
    <location>
        <begin position="408"/>
        <end position="438"/>
    </location>
</feature>
<evidence type="ECO:0000256" key="1">
    <source>
        <dbReference type="SAM" id="MobiDB-lite"/>
    </source>
</evidence>
<protein>
    <recommendedName>
        <fullName evidence="2">TNFR-Cys domain-containing protein</fullName>
    </recommendedName>
</protein>
<organism evidence="3 4">
    <name type="scientific">Chlorella ohadii</name>
    <dbReference type="NCBI Taxonomy" id="2649997"/>
    <lineage>
        <taxon>Eukaryota</taxon>
        <taxon>Viridiplantae</taxon>
        <taxon>Chlorophyta</taxon>
        <taxon>core chlorophytes</taxon>
        <taxon>Trebouxiophyceae</taxon>
        <taxon>Chlorellales</taxon>
        <taxon>Chlorellaceae</taxon>
        <taxon>Chlorella clade</taxon>
        <taxon>Chlorella</taxon>
    </lineage>
</organism>
<dbReference type="Pfam" id="PF07699">
    <property type="entry name" value="Ephrin_rec_like"/>
    <property type="match status" value="3"/>
</dbReference>
<dbReference type="PANTHER" id="PTHR46967">
    <property type="entry name" value="INSULIN-LIKE GROWTH FACTOR BINDING PROTEIN,N-TERMINAL"/>
    <property type="match status" value="1"/>
</dbReference>
<comment type="caution">
    <text evidence="3">The sequence shown here is derived from an EMBL/GenBank/DDBJ whole genome shotgun (WGS) entry which is preliminary data.</text>
</comment>
<dbReference type="SMART" id="SM01411">
    <property type="entry name" value="Ephrin_rec_like"/>
    <property type="match status" value="14"/>
</dbReference>
<dbReference type="SMART" id="SM00208">
    <property type="entry name" value="TNFR"/>
    <property type="match status" value="4"/>
</dbReference>
<gene>
    <name evidence="3" type="ORF">COHA_003623</name>
</gene>
<dbReference type="EMBL" id="JADXDR010000049">
    <property type="protein sequence ID" value="KAI7842692.1"/>
    <property type="molecule type" value="Genomic_DNA"/>
</dbReference>
<dbReference type="InterPro" id="IPR009030">
    <property type="entry name" value="Growth_fac_rcpt_cys_sf"/>
</dbReference>
<dbReference type="PANTHER" id="PTHR46967:SF1">
    <property type="entry name" value="KERATIN-ASSOCIATED PROTEIN 16-1-LIKE"/>
    <property type="match status" value="1"/>
</dbReference>
<dbReference type="CDD" id="cd00185">
    <property type="entry name" value="TNFRSF"/>
    <property type="match status" value="1"/>
</dbReference>
<keyword evidence="4" id="KW-1185">Reference proteome</keyword>
<sequence length="1779" mass="178690">MPAAFVELDTAELAALPRGSLLRVACAGAWHNLALAAAAWLAQAAALRLGGMLGWVSGQLHLALGYTTALSLALALLNMAPIHWLDGQQALEALCRPSNPRAVSALPTDQRRQGEQGGGGGAKLAAGVSTRSATAAMRAPRWIAAVAVCLLVVAGRGAGAAPCNVGSVQMELVGAGTGLESNELAKCLPSFTATIDADCKVTLTATAATNASVPAMWSSDANMYKQFKLCPSAVLSAAAPSAQPTAASAPFNNALKGFVYGLDAQSSPLKPTYGSSAGNGIGFIPGRLWVVIGGVNLVYAIRSTTGTPTSIASECVVTTGDGLTAGTEFQPAANISLPCPTGRYGAMAGSIKLCPLCPAGTYGGDGVSCKACPAGTASNKVGLATGASCAQCPAGTYAPGGNTDCLPCPAHTYSAAGAKECTPCPDGTYAWIPGSTVCLRCTDGVPHLHTEGASLPAASPGSGILRFASKLGTACDALNSAFPIPALGACASWKAGTIGGASPPDLKLALEVVGDCSVTIKPIGDTSCADPGAVAGQTKPAPLSGTYGYTYNNLTMRAYYTSTKTLRMLLPSDAGGASSFMLHIDATAGSKTLVDINIYAATSKPSESSNPGSKTCSQSATIDGGNVADATANCGAGSYLVANSCFACPQGHTCAGAAKTACAAATANPFLGQSTGGCTACDADTTSLAGSGYCKLPRCRPGSIALELLNTTVYNLVSRCLSSAVFSVDADCKYSIAAPTSDGSIVTTSWSSAGSDMYTEIKQCPAVSSAKVSSLYLALEGYVFGFNAAGTAPLLPLGIWDITFPSPGKVVVTADAGAVHVYAIRSATGNTAAFHASNAIVSNGTGLADGTEFRPAPQLGLPCAAGRYGLIVGGIKLCPLCPAGTTGTSGNSCKACPAGTNYGRVGWSGSCATCAPGTYAPEGSSHCQWCPPHTFSGWGAEECSPCPEDTFAHLPGSSECVRCAAGVAFPHTAANLPPPSEGSAILRFASKLGTTCDTLNSAFPVPALNACKSWRDGSNGGAPDLKLALAVADDCSVTIQPVGDKTCADPGAVAGTTALFPRLAGLSAADEYLYTYNDLTIRAYYIAAYKIRTLLPSSDDGASSFMLHISPKTATTVDLQFLAATNKPGDAGIAYGASALGTKACTHEATVDGGSVTGVNVVPCGAGSYDESGCKPCPQGKTCAGGAAAPADCAADSANPFLGQAAGACKACNHDSTKFTSEAGAAYCSLPFSDRLCNEAPYTAGGWAWDEHAGACTKCRPGTYRSTAMLADGTPDCQECPPGTYSGEGAAECTPCPTGQYSPTSGMADQEEGGNGVHCLLCPTGSIALADGETINTTATIGGADFRNERPLSTGATQCDACPSGTWANPDLTEATTGAKGCSLCPSGQYRSGDAAPENNMCRQIPPGYKAAATVLDAKNRIGAADIQLCSAGEVSFWSGSPAVRTPTDATTCKPCDKNSGTVAPRAGMVACTACSGGSYPNPKRTGCIQCAPGTFRAYSNASDTCTTCPAGWEVGNSGRTACTKCRKGFYKTTAGVSDFCNPCPRNTFQNTTGATSACIWCPAGKETLTTGNSACTDCPSGFYNPLAASSSAARACLAAPAGTFVNTTGALAAKQCPLGTFNDDSAQDSCESCPPGKYASTMGSQACKTCLAGTYSIAQASSCKVCAAGYSSPIGSGSRNPCKPGTYASKPRSGTCDLCPKGFQCATPATATPKACLAGSFAPSDGSTLCTPCPANTFSNTTGQIACQPCAAGTNTRGLTGQKACTAVRAAGLRRSVL</sequence>
<evidence type="ECO:0000313" key="3">
    <source>
        <dbReference type="EMBL" id="KAI7842692.1"/>
    </source>
</evidence>
<feature type="domain" description="TNFR-Cys" evidence="2">
    <location>
        <begin position="1491"/>
        <end position="1526"/>
    </location>
</feature>
<reference evidence="3" key="1">
    <citation type="submission" date="2020-11" db="EMBL/GenBank/DDBJ databases">
        <title>Chlorella ohadii genome sequencing and assembly.</title>
        <authorList>
            <person name="Murik O."/>
            <person name="Treves H."/>
            <person name="Kedem I."/>
            <person name="Shotland Y."/>
            <person name="Kaplan A."/>
        </authorList>
    </citation>
    <scope>NUCLEOTIDE SEQUENCE</scope>
    <source>
        <strain evidence="3">1</strain>
    </source>
</reference>
<name>A0AAD5H7S7_9CHLO</name>
<dbReference type="Gene3D" id="2.10.50.10">
    <property type="entry name" value="Tumor Necrosis Factor Receptor, subunit A, domain 2"/>
    <property type="match status" value="7"/>
</dbReference>
<proteinExistence type="predicted"/>
<feature type="region of interest" description="Disordered" evidence="1">
    <location>
        <begin position="102"/>
        <end position="125"/>
    </location>
</feature>
<feature type="domain" description="TNFR-Cys" evidence="2">
    <location>
        <begin position="930"/>
        <end position="960"/>
    </location>
</feature>
<evidence type="ECO:0000313" key="4">
    <source>
        <dbReference type="Proteomes" id="UP001205105"/>
    </source>
</evidence>
<feature type="domain" description="TNFR-Cys" evidence="2">
    <location>
        <begin position="1617"/>
        <end position="1648"/>
    </location>
</feature>
<evidence type="ECO:0000259" key="2">
    <source>
        <dbReference type="SMART" id="SM00208"/>
    </source>
</evidence>
<dbReference type="Proteomes" id="UP001205105">
    <property type="component" value="Unassembled WGS sequence"/>
</dbReference>